<dbReference type="InterPro" id="IPR032871">
    <property type="entry name" value="AHH_dom_containing"/>
</dbReference>
<sequence>MAQPTEYNANNPPPMPGSGLTNNHHLWPDNVMRSNPFFQEGFRRGLISPDRGANMLTLAKSTEALKILRQKFPRLTFNDILHATSHPNYDDLVSSWYRRAYPELLKTVGVKPGTAPQHLADAQLLKIRDGLDQLVQDQFKKPGPELLNIIRNDSLSQMPTPGDSREA</sequence>
<dbReference type="Pfam" id="PF14412">
    <property type="entry name" value="AHH"/>
    <property type="match status" value="1"/>
</dbReference>
<keyword evidence="3" id="KW-1185">Reference proteome</keyword>
<feature type="compositionally biased region" description="Polar residues" evidence="1">
    <location>
        <begin position="1"/>
        <end position="10"/>
    </location>
</feature>
<comment type="caution">
    <text evidence="2">The sequence shown here is derived from an EMBL/GenBank/DDBJ whole genome shotgun (WGS) entry which is preliminary data.</text>
</comment>
<evidence type="ECO:0000256" key="1">
    <source>
        <dbReference type="SAM" id="MobiDB-lite"/>
    </source>
</evidence>
<dbReference type="RefSeq" id="WP_107139518.1">
    <property type="nucleotide sequence ID" value="NZ_PYSV01000033.1"/>
</dbReference>
<proteinExistence type="predicted"/>
<feature type="region of interest" description="Disordered" evidence="1">
    <location>
        <begin position="1"/>
        <end position="23"/>
    </location>
</feature>
<evidence type="ECO:0000313" key="3">
    <source>
        <dbReference type="Proteomes" id="UP000240317"/>
    </source>
</evidence>
<dbReference type="AlphaFoldDB" id="A0A2T3W3E0"/>
<gene>
    <name evidence="2" type="ORF">C8263_18035</name>
</gene>
<protein>
    <submittedName>
        <fullName evidence="2">Uncharacterized protein</fullName>
    </submittedName>
</protein>
<dbReference type="Proteomes" id="UP000240317">
    <property type="component" value="Unassembled WGS sequence"/>
</dbReference>
<accession>A0A2T3W3E0</accession>
<dbReference type="EMBL" id="PYSV01000033">
    <property type="protein sequence ID" value="PTA66416.1"/>
    <property type="molecule type" value="Genomic_DNA"/>
</dbReference>
<evidence type="ECO:0000313" key="2">
    <source>
        <dbReference type="EMBL" id="PTA66416.1"/>
    </source>
</evidence>
<organism evidence="2 3">
    <name type="scientific">Deinococcus arcticus</name>
    <dbReference type="NCBI Taxonomy" id="2136176"/>
    <lineage>
        <taxon>Bacteria</taxon>
        <taxon>Thermotogati</taxon>
        <taxon>Deinococcota</taxon>
        <taxon>Deinococci</taxon>
        <taxon>Deinococcales</taxon>
        <taxon>Deinococcaceae</taxon>
        <taxon>Deinococcus</taxon>
    </lineage>
</organism>
<reference evidence="2 3" key="1">
    <citation type="submission" date="2018-03" db="EMBL/GenBank/DDBJ databases">
        <title>Draft genome of Deinococcus sp. OD32.</title>
        <authorList>
            <person name="Wang X.-P."/>
            <person name="Du Z.-J."/>
        </authorList>
    </citation>
    <scope>NUCLEOTIDE SEQUENCE [LARGE SCALE GENOMIC DNA]</scope>
    <source>
        <strain evidence="2 3">OD32</strain>
    </source>
</reference>
<name>A0A2T3W3E0_9DEIO</name>